<proteinExistence type="inferred from homology"/>
<dbReference type="Proteomes" id="UP001056436">
    <property type="component" value="Unassembled WGS sequence"/>
</dbReference>
<dbReference type="InterPro" id="IPR036396">
    <property type="entry name" value="Cyt_P450_sf"/>
</dbReference>
<keyword evidence="5" id="KW-0408">Iron</keyword>
<evidence type="ECO:0000313" key="7">
    <source>
        <dbReference type="EMBL" id="KAI3527869.1"/>
    </source>
</evidence>
<comment type="similarity">
    <text evidence="1">Belongs to the cytochrome P450 family.</text>
</comment>
<evidence type="ECO:0000256" key="6">
    <source>
        <dbReference type="SAM" id="MobiDB-lite"/>
    </source>
</evidence>
<dbReference type="GO" id="GO:0016705">
    <property type="term" value="F:oxidoreductase activity, acting on paired donors, with incorporation or reduction of molecular oxygen"/>
    <property type="evidence" value="ECO:0007669"/>
    <property type="project" value="InterPro"/>
</dbReference>
<dbReference type="SUPFAM" id="SSF48264">
    <property type="entry name" value="Cytochrome P450"/>
    <property type="match status" value="1"/>
</dbReference>
<dbReference type="EMBL" id="SDAQ01000283">
    <property type="protein sequence ID" value="KAI3527869.1"/>
    <property type="molecule type" value="Genomic_DNA"/>
</dbReference>
<dbReference type="InterPro" id="IPR002401">
    <property type="entry name" value="Cyt_P450_E_grp-I"/>
</dbReference>
<dbReference type="GO" id="GO:0004497">
    <property type="term" value="F:monooxygenase activity"/>
    <property type="evidence" value="ECO:0007669"/>
    <property type="project" value="InterPro"/>
</dbReference>
<comment type="caution">
    <text evidence="7">The sequence shown here is derived from an EMBL/GenBank/DDBJ whole genome shotgun (WGS) entry which is preliminary data.</text>
</comment>
<accession>A0A9P9X047</accession>
<dbReference type="GO" id="GO:0005506">
    <property type="term" value="F:iron ion binding"/>
    <property type="evidence" value="ECO:0007669"/>
    <property type="project" value="InterPro"/>
</dbReference>
<keyword evidence="2" id="KW-0349">Heme</keyword>
<dbReference type="OrthoDB" id="1470350at2759"/>
<keyword evidence="4" id="KW-0560">Oxidoreductase</keyword>
<evidence type="ECO:0000256" key="3">
    <source>
        <dbReference type="ARBA" id="ARBA00022723"/>
    </source>
</evidence>
<dbReference type="Gene3D" id="1.10.630.10">
    <property type="entry name" value="Cytochrome P450"/>
    <property type="match status" value="1"/>
</dbReference>
<evidence type="ECO:0000313" key="8">
    <source>
        <dbReference type="Proteomes" id="UP001056436"/>
    </source>
</evidence>
<keyword evidence="8" id="KW-1185">Reference proteome</keyword>
<gene>
    <name evidence="7" type="ORF">CABS02_15266</name>
</gene>
<evidence type="ECO:0000256" key="2">
    <source>
        <dbReference type="ARBA" id="ARBA00022617"/>
    </source>
</evidence>
<dbReference type="PANTHER" id="PTHR24305">
    <property type="entry name" value="CYTOCHROME P450"/>
    <property type="match status" value="1"/>
</dbReference>
<evidence type="ECO:0000256" key="5">
    <source>
        <dbReference type="ARBA" id="ARBA00023004"/>
    </source>
</evidence>
<evidence type="ECO:0000256" key="4">
    <source>
        <dbReference type="ARBA" id="ARBA00023002"/>
    </source>
</evidence>
<feature type="region of interest" description="Disordered" evidence="6">
    <location>
        <begin position="232"/>
        <end position="278"/>
    </location>
</feature>
<reference evidence="7" key="1">
    <citation type="submission" date="2019-01" db="EMBL/GenBank/DDBJ databases">
        <title>Colletotrichum abscissum LGMF1257.</title>
        <authorList>
            <person name="Baroncelli R."/>
        </authorList>
    </citation>
    <scope>NUCLEOTIDE SEQUENCE</scope>
    <source>
        <strain evidence="7">Ca142</strain>
    </source>
</reference>
<keyword evidence="3" id="KW-0479">Metal-binding</keyword>
<dbReference type="InterPro" id="IPR050121">
    <property type="entry name" value="Cytochrome_P450_monoxygenase"/>
</dbReference>
<dbReference type="PANTHER" id="PTHR24305:SF96">
    <property type="entry name" value="CYTOCHROME P450 MONOOXYGENASE STCB-RELATED"/>
    <property type="match status" value="1"/>
</dbReference>
<dbReference type="GO" id="GO:0020037">
    <property type="term" value="F:heme binding"/>
    <property type="evidence" value="ECO:0007669"/>
    <property type="project" value="InterPro"/>
</dbReference>
<dbReference type="InterPro" id="IPR001128">
    <property type="entry name" value="Cyt_P450"/>
</dbReference>
<dbReference type="Pfam" id="PF00067">
    <property type="entry name" value="p450"/>
    <property type="match status" value="1"/>
</dbReference>
<evidence type="ECO:0000256" key="1">
    <source>
        <dbReference type="ARBA" id="ARBA00010617"/>
    </source>
</evidence>
<dbReference type="AlphaFoldDB" id="A0A9P9X047"/>
<dbReference type="PRINTS" id="PR00463">
    <property type="entry name" value="EP450I"/>
</dbReference>
<organism evidence="7 8">
    <name type="scientific">Colletotrichum abscissum</name>
    <dbReference type="NCBI Taxonomy" id="1671311"/>
    <lineage>
        <taxon>Eukaryota</taxon>
        <taxon>Fungi</taxon>
        <taxon>Dikarya</taxon>
        <taxon>Ascomycota</taxon>
        <taxon>Pezizomycotina</taxon>
        <taxon>Sordariomycetes</taxon>
        <taxon>Hypocreomycetidae</taxon>
        <taxon>Glomerellales</taxon>
        <taxon>Glomerellaceae</taxon>
        <taxon>Colletotrichum</taxon>
        <taxon>Colletotrichum acutatum species complex</taxon>
    </lineage>
</organism>
<sequence length="278" mass="30953">MAIERIKGEATLGSCDILHWLMLMTSDVIGQLAFGESFELLESGKKIEYINTFQSVGIGSFLKYELPWLYAVSHYIPLKSLRRMLNAGNSIHEYGGRAVENLKRHRDNKPNLFATALAECDSGDKAELTENYIQIEASNLIFAGADTTASTLTYLVWAVLKRPELQARLEAEVAVVNDVDLFNDAFLEKLPLVAAEAEDESNQARPDLLWTDDALDNRQRSHPSGYQSLESLAQARQERDRPPGPGLGGVSPCLLDHNHLSSAERQREVAHPYTGLEQ</sequence>
<protein>
    <submittedName>
        <fullName evidence="7">Cytochrome P450</fullName>
    </submittedName>
</protein>
<name>A0A9P9X047_9PEZI</name>
<feature type="compositionally biased region" description="Basic and acidic residues" evidence="6">
    <location>
        <begin position="256"/>
        <end position="270"/>
    </location>
</feature>